<gene>
    <name evidence="3" type="ORF">GUJ93_ZPchr0001g33154</name>
</gene>
<evidence type="ECO:0000313" key="3">
    <source>
        <dbReference type="EMBL" id="KAG8051467.1"/>
    </source>
</evidence>
<sequence length="108" mass="12258">MISVKRHLRGPGATPIESPAIHSSPIDLKGKAYEHCYLTIRLRYLVLAPEHTLLPSLTSEEQLVHVEEYRELAARKSELERTDLQKEKTGFFSGSYAKNLTTKEIIPI</sequence>
<protein>
    <recommendedName>
        <fullName evidence="2">Leucyl-tRNA synthetase editing domain-containing protein</fullName>
    </recommendedName>
</protein>
<dbReference type="Pfam" id="PF13603">
    <property type="entry name" value="tRNA-synt_1_2"/>
    <property type="match status" value="1"/>
</dbReference>
<reference evidence="3" key="2">
    <citation type="submission" date="2021-02" db="EMBL/GenBank/DDBJ databases">
        <authorList>
            <person name="Kimball J.A."/>
            <person name="Haas M.W."/>
            <person name="Macchietto M."/>
            <person name="Kono T."/>
            <person name="Duquette J."/>
            <person name="Shao M."/>
        </authorList>
    </citation>
    <scope>NUCLEOTIDE SEQUENCE</scope>
    <source>
        <tissue evidence="3">Fresh leaf tissue</tissue>
    </source>
</reference>
<dbReference type="Proteomes" id="UP000729402">
    <property type="component" value="Unassembled WGS sequence"/>
</dbReference>
<dbReference type="AlphaFoldDB" id="A0A8J5UZH9"/>
<evidence type="ECO:0000256" key="1">
    <source>
        <dbReference type="SAM" id="MobiDB-lite"/>
    </source>
</evidence>
<dbReference type="InterPro" id="IPR025709">
    <property type="entry name" value="Leu_tRNA-synth_edit"/>
</dbReference>
<dbReference type="EMBL" id="JAAALK010000288">
    <property type="protein sequence ID" value="KAG8051467.1"/>
    <property type="molecule type" value="Genomic_DNA"/>
</dbReference>
<feature type="region of interest" description="Disordered" evidence="1">
    <location>
        <begin position="1"/>
        <end position="22"/>
    </location>
</feature>
<evidence type="ECO:0000259" key="2">
    <source>
        <dbReference type="Pfam" id="PF13603"/>
    </source>
</evidence>
<organism evidence="3 4">
    <name type="scientific">Zizania palustris</name>
    <name type="common">Northern wild rice</name>
    <dbReference type="NCBI Taxonomy" id="103762"/>
    <lineage>
        <taxon>Eukaryota</taxon>
        <taxon>Viridiplantae</taxon>
        <taxon>Streptophyta</taxon>
        <taxon>Embryophyta</taxon>
        <taxon>Tracheophyta</taxon>
        <taxon>Spermatophyta</taxon>
        <taxon>Magnoliopsida</taxon>
        <taxon>Liliopsida</taxon>
        <taxon>Poales</taxon>
        <taxon>Poaceae</taxon>
        <taxon>BOP clade</taxon>
        <taxon>Oryzoideae</taxon>
        <taxon>Oryzeae</taxon>
        <taxon>Zizaniinae</taxon>
        <taxon>Zizania</taxon>
    </lineage>
</organism>
<evidence type="ECO:0000313" key="4">
    <source>
        <dbReference type="Proteomes" id="UP000729402"/>
    </source>
</evidence>
<feature type="domain" description="Leucyl-tRNA synthetase editing" evidence="2">
    <location>
        <begin position="43"/>
        <end position="108"/>
    </location>
</feature>
<dbReference type="OrthoDB" id="15954at2759"/>
<dbReference type="GO" id="GO:0006418">
    <property type="term" value="P:tRNA aminoacylation for protein translation"/>
    <property type="evidence" value="ECO:0007669"/>
    <property type="project" value="InterPro"/>
</dbReference>
<comment type="caution">
    <text evidence="3">The sequence shown here is derived from an EMBL/GenBank/DDBJ whole genome shotgun (WGS) entry which is preliminary data.</text>
</comment>
<name>A0A8J5UZH9_ZIZPA</name>
<keyword evidence="4" id="KW-1185">Reference proteome</keyword>
<proteinExistence type="predicted"/>
<accession>A0A8J5UZH9</accession>
<reference evidence="3" key="1">
    <citation type="journal article" date="2021" name="bioRxiv">
        <title>Whole Genome Assembly and Annotation of Northern Wild Rice, Zizania palustris L., Supports a Whole Genome Duplication in the Zizania Genus.</title>
        <authorList>
            <person name="Haas M."/>
            <person name="Kono T."/>
            <person name="Macchietto M."/>
            <person name="Millas R."/>
            <person name="McGilp L."/>
            <person name="Shao M."/>
            <person name="Duquette J."/>
            <person name="Hirsch C.N."/>
            <person name="Kimball J."/>
        </authorList>
    </citation>
    <scope>NUCLEOTIDE SEQUENCE</scope>
    <source>
        <tissue evidence="3">Fresh leaf tissue</tissue>
    </source>
</reference>
<dbReference type="GO" id="GO:0002161">
    <property type="term" value="F:aminoacyl-tRNA deacylase activity"/>
    <property type="evidence" value="ECO:0007669"/>
    <property type="project" value="InterPro"/>
</dbReference>